<sequence length="444" mass="51838">MKQSVGLYQEQSLRLAMTQELKQAITLLQYSTLELVDFLKEQSLENPLMDLKEPSIHRELASSRVQRLKPKKIGTTTTQTFSIENFSKHGETLHQYIDQQLLDTNMTTEEKQLAKRIIEHMDENGYIQEEPVAIAEQLKTTTQTITKIITTIKQLEPAGIGARNLQECLLLQLKRKSPRNELAEAILENDFTLFAEKAWKTLAKKYEINLKEIQAIHDEIVKLNPRPGNRYETVEKPKYITPDLIVQRQQNHFIVSLNEEIIPQIKINKQYESALKSKNELESYLQEKLQQCQWIVKSMEHRKHTLVKVMEEILQAQQSFFLNGPSFLKPLTLKDISTRLEIHESTVSRATKEKYVQTPYGLFELKYFFSQGLSGKHDEEKSTKQVQQLVEELIKKEDKQKPLSDQQLTNILQKQYHITISRRTVAKYRDILNIPGSSMRKRYD</sequence>
<dbReference type="Gene3D" id="1.10.10.60">
    <property type="entry name" value="Homeodomain-like"/>
    <property type="match status" value="1"/>
</dbReference>
<dbReference type="InterPro" id="IPR000394">
    <property type="entry name" value="RNA_pol_sigma_54"/>
</dbReference>
<dbReference type="OrthoDB" id="9814402at2"/>
<name>A0A5D4SU99_9BACI</name>
<dbReference type="STRING" id="79883.GCA_001636495_01156"/>
<evidence type="ECO:0000256" key="2">
    <source>
        <dbReference type="ARBA" id="ARBA00022478"/>
    </source>
</evidence>
<keyword evidence="6" id="KW-0731">Sigma factor</keyword>
<evidence type="ECO:0000256" key="6">
    <source>
        <dbReference type="ARBA" id="ARBA00023082"/>
    </source>
</evidence>
<evidence type="ECO:0000256" key="4">
    <source>
        <dbReference type="ARBA" id="ARBA00022695"/>
    </source>
</evidence>
<dbReference type="GO" id="GO:0016987">
    <property type="term" value="F:sigma factor activity"/>
    <property type="evidence" value="ECO:0007669"/>
    <property type="project" value="UniProtKB-KW"/>
</dbReference>
<dbReference type="InterPro" id="IPR007046">
    <property type="entry name" value="RNA_pol_sigma_54_core-bd"/>
</dbReference>
<dbReference type="PIRSF" id="PIRSF000774">
    <property type="entry name" value="RpoN"/>
    <property type="match status" value="1"/>
</dbReference>
<evidence type="ECO:0000259" key="9">
    <source>
        <dbReference type="Pfam" id="PF04552"/>
    </source>
</evidence>
<accession>A0A5D4SU99</accession>
<evidence type="ECO:0000256" key="7">
    <source>
        <dbReference type="ARBA" id="ARBA00023125"/>
    </source>
</evidence>
<evidence type="ECO:0000256" key="3">
    <source>
        <dbReference type="ARBA" id="ARBA00022679"/>
    </source>
</evidence>
<reference evidence="11 12" key="1">
    <citation type="submission" date="2019-08" db="EMBL/GenBank/DDBJ databases">
        <title>Bacillus genomes from the desert of Cuatro Cienegas, Coahuila.</title>
        <authorList>
            <person name="Olmedo-Alvarez G."/>
        </authorList>
    </citation>
    <scope>NUCLEOTIDE SEQUENCE [LARGE SCALE GENOMIC DNA]</scope>
    <source>
        <strain evidence="11 12">CH28_1T</strain>
    </source>
</reference>
<dbReference type="InterPro" id="IPR038709">
    <property type="entry name" value="RpoN_core-bd_sf"/>
</dbReference>
<evidence type="ECO:0000313" key="12">
    <source>
        <dbReference type="Proteomes" id="UP000322524"/>
    </source>
</evidence>
<dbReference type="PANTHER" id="PTHR32248:SF4">
    <property type="entry name" value="RNA POLYMERASE SIGMA-54 FACTOR"/>
    <property type="match status" value="1"/>
</dbReference>
<evidence type="ECO:0000259" key="10">
    <source>
        <dbReference type="Pfam" id="PF04963"/>
    </source>
</evidence>
<organism evidence="11 12">
    <name type="scientific">Sutcliffiella horikoshii</name>
    <dbReference type="NCBI Taxonomy" id="79883"/>
    <lineage>
        <taxon>Bacteria</taxon>
        <taxon>Bacillati</taxon>
        <taxon>Bacillota</taxon>
        <taxon>Bacilli</taxon>
        <taxon>Bacillales</taxon>
        <taxon>Bacillaceae</taxon>
        <taxon>Sutcliffiella</taxon>
    </lineage>
</organism>
<dbReference type="PROSITE" id="PS50044">
    <property type="entry name" value="SIGMA54_3"/>
    <property type="match status" value="1"/>
</dbReference>
<feature type="domain" description="RNA polymerase sigma factor 54 DNA-binding" evidence="9">
    <location>
        <begin position="283"/>
        <end position="442"/>
    </location>
</feature>
<keyword evidence="8" id="KW-0804">Transcription</keyword>
<keyword evidence="5" id="KW-0805">Transcription regulation</keyword>
<comment type="similarity">
    <text evidence="1">Belongs to the sigma-54 factor family.</text>
</comment>
<keyword evidence="4" id="KW-0548">Nucleotidyltransferase</keyword>
<keyword evidence="3" id="KW-0808">Transferase</keyword>
<evidence type="ECO:0000256" key="5">
    <source>
        <dbReference type="ARBA" id="ARBA00023015"/>
    </source>
</evidence>
<dbReference type="Pfam" id="PF04963">
    <property type="entry name" value="Sigma54_CBD"/>
    <property type="match status" value="1"/>
</dbReference>
<dbReference type="PRINTS" id="PR00045">
    <property type="entry name" value="SIGMA54FCT"/>
</dbReference>
<dbReference type="Proteomes" id="UP000322524">
    <property type="component" value="Unassembled WGS sequence"/>
</dbReference>
<evidence type="ECO:0000256" key="8">
    <source>
        <dbReference type="ARBA" id="ARBA00023163"/>
    </source>
</evidence>
<dbReference type="EMBL" id="VTEV01000006">
    <property type="protein sequence ID" value="TYS66920.1"/>
    <property type="molecule type" value="Genomic_DNA"/>
</dbReference>
<dbReference type="PANTHER" id="PTHR32248">
    <property type="entry name" value="RNA POLYMERASE SIGMA-54 FACTOR"/>
    <property type="match status" value="1"/>
</dbReference>
<feature type="domain" description="RNA polymerase sigma factor 54 core-binding" evidence="10">
    <location>
        <begin position="83"/>
        <end position="271"/>
    </location>
</feature>
<comment type="caution">
    <text evidence="11">The sequence shown here is derived from an EMBL/GenBank/DDBJ whole genome shotgun (WGS) entry which is preliminary data.</text>
</comment>
<gene>
    <name evidence="11" type="primary">rpoN</name>
    <name evidence="11" type="ORF">FZC76_15400</name>
</gene>
<keyword evidence="2" id="KW-0240">DNA-directed RNA polymerase</keyword>
<dbReference type="InterPro" id="IPR007634">
    <property type="entry name" value="RNA_pol_sigma_54_DNA-bd"/>
</dbReference>
<keyword evidence="7" id="KW-0238">DNA-binding</keyword>
<dbReference type="GO" id="GO:0006352">
    <property type="term" value="P:DNA-templated transcription initiation"/>
    <property type="evidence" value="ECO:0007669"/>
    <property type="project" value="InterPro"/>
</dbReference>
<dbReference type="GO" id="GO:0001216">
    <property type="term" value="F:DNA-binding transcription activator activity"/>
    <property type="evidence" value="ECO:0007669"/>
    <property type="project" value="InterPro"/>
</dbReference>
<dbReference type="GO" id="GO:0016779">
    <property type="term" value="F:nucleotidyltransferase activity"/>
    <property type="evidence" value="ECO:0007669"/>
    <property type="project" value="UniProtKB-KW"/>
</dbReference>
<dbReference type="Gene3D" id="1.10.10.1330">
    <property type="entry name" value="RNA polymerase sigma-54 factor, core-binding domain"/>
    <property type="match status" value="1"/>
</dbReference>
<dbReference type="Pfam" id="PF00309">
    <property type="entry name" value="Sigma54_AID"/>
    <property type="match status" value="1"/>
</dbReference>
<dbReference type="Pfam" id="PF04552">
    <property type="entry name" value="Sigma54_DBD"/>
    <property type="match status" value="1"/>
</dbReference>
<dbReference type="NCBIfam" id="TIGR02395">
    <property type="entry name" value="rpoN_sigma"/>
    <property type="match status" value="1"/>
</dbReference>
<dbReference type="RefSeq" id="WP_148989076.1">
    <property type="nucleotide sequence ID" value="NZ_VTEV01000006.1"/>
</dbReference>
<dbReference type="GO" id="GO:0000428">
    <property type="term" value="C:DNA-directed RNA polymerase complex"/>
    <property type="evidence" value="ECO:0007669"/>
    <property type="project" value="UniProtKB-KW"/>
</dbReference>
<protein>
    <submittedName>
        <fullName evidence="11">RNA polymerase factor sigma-54</fullName>
    </submittedName>
</protein>
<proteinExistence type="inferred from homology"/>
<evidence type="ECO:0000313" key="11">
    <source>
        <dbReference type="EMBL" id="TYS66920.1"/>
    </source>
</evidence>
<evidence type="ECO:0000256" key="1">
    <source>
        <dbReference type="ARBA" id="ARBA00008798"/>
    </source>
</evidence>
<dbReference type="GO" id="GO:0003677">
    <property type="term" value="F:DNA binding"/>
    <property type="evidence" value="ECO:0007669"/>
    <property type="project" value="UniProtKB-KW"/>
</dbReference>
<dbReference type="PROSITE" id="PS00718">
    <property type="entry name" value="SIGMA54_2"/>
    <property type="match status" value="1"/>
</dbReference>
<dbReference type="AlphaFoldDB" id="A0A5D4SU99"/>